<dbReference type="AlphaFoldDB" id="A0A5D0NBY9"/>
<reference evidence="2 3" key="1">
    <citation type="submission" date="2019-08" db="EMBL/GenBank/DDBJ databases">
        <title>Actinomadura sp. nov. CYP1-5 isolated from mountain soil.</title>
        <authorList>
            <person name="Songsumanus A."/>
            <person name="Kuncharoen N."/>
            <person name="Kudo T."/>
            <person name="Yuki M."/>
            <person name="Igarashi Y."/>
            <person name="Tanasupawat S."/>
        </authorList>
    </citation>
    <scope>NUCLEOTIDE SEQUENCE [LARGE SCALE GENOMIC DNA]</scope>
    <source>
        <strain evidence="2 3">JCM 14158</strain>
    </source>
</reference>
<dbReference type="CDD" id="cd02199">
    <property type="entry name" value="YjgF_YER057c_UK114_like_1"/>
    <property type="match status" value="1"/>
</dbReference>
<dbReference type="Pfam" id="PF14588">
    <property type="entry name" value="YjgF_endoribonc"/>
    <property type="match status" value="1"/>
</dbReference>
<dbReference type="STRING" id="1220554.GCA_001552135_01046"/>
<gene>
    <name evidence="2" type="ORF">FXF69_33535</name>
</gene>
<organism evidence="2 3">
    <name type="scientific">Actinomadura chibensis</name>
    <dbReference type="NCBI Taxonomy" id="392828"/>
    <lineage>
        <taxon>Bacteria</taxon>
        <taxon>Bacillati</taxon>
        <taxon>Actinomycetota</taxon>
        <taxon>Actinomycetes</taxon>
        <taxon>Streptosporangiales</taxon>
        <taxon>Thermomonosporaceae</taxon>
        <taxon>Actinomadura</taxon>
    </lineage>
</organism>
<comment type="caution">
    <text evidence="2">The sequence shown here is derived from an EMBL/GenBank/DDBJ whole genome shotgun (WGS) entry which is preliminary data.</text>
</comment>
<keyword evidence="3" id="KW-1185">Reference proteome</keyword>
<sequence length="174" mass="18135">MSTEPPLTTELLRRRAAAQGVELPSPPEPKGSYRPAVVHRGTVYTSGVGPMLRGQRLHSGYVGGDVTVEQAQEAAAVAAVNALTAACAAVGGVESIERLVKLTAFVRSAPGFTRQSAVIDRASSVLHELLGERGRHARSAVGVAELPFGICVEIELLAACRAVPDSAATSQRAR</sequence>
<dbReference type="Gene3D" id="3.30.1330.40">
    <property type="entry name" value="RutC-like"/>
    <property type="match status" value="1"/>
</dbReference>
<dbReference type="InterPro" id="IPR013813">
    <property type="entry name" value="Endoribo_LPSP/chorism_mut-like"/>
</dbReference>
<dbReference type="SUPFAM" id="SSF55298">
    <property type="entry name" value="YjgF-like"/>
    <property type="match status" value="1"/>
</dbReference>
<feature type="domain" description="Endoribonuclease L-PSP/chorismate mutase-like" evidence="1">
    <location>
        <begin position="15"/>
        <end position="148"/>
    </location>
</feature>
<name>A0A5D0NBY9_9ACTN</name>
<dbReference type="EMBL" id="VSFG01000009">
    <property type="protein sequence ID" value="TYB41856.1"/>
    <property type="molecule type" value="Genomic_DNA"/>
</dbReference>
<evidence type="ECO:0000259" key="1">
    <source>
        <dbReference type="Pfam" id="PF14588"/>
    </source>
</evidence>
<protein>
    <submittedName>
        <fullName evidence="2">RidA family protein</fullName>
    </submittedName>
</protein>
<dbReference type="Proteomes" id="UP000323380">
    <property type="component" value="Unassembled WGS sequence"/>
</dbReference>
<evidence type="ECO:0000313" key="3">
    <source>
        <dbReference type="Proteomes" id="UP000323380"/>
    </source>
</evidence>
<dbReference type="PANTHER" id="PTHR43760">
    <property type="entry name" value="ENDORIBONUCLEASE-RELATED"/>
    <property type="match status" value="1"/>
</dbReference>
<accession>A0A5D0NBY9</accession>
<dbReference type="RefSeq" id="WP_067885927.1">
    <property type="nucleotide sequence ID" value="NZ_VSFG01000009.1"/>
</dbReference>
<proteinExistence type="predicted"/>
<dbReference type="PANTHER" id="PTHR43760:SF1">
    <property type="entry name" value="ENDORIBONUCLEASE L-PSP_CHORISMATE MUTASE-LIKE DOMAIN-CONTAINING PROTEIN"/>
    <property type="match status" value="1"/>
</dbReference>
<dbReference type="InterPro" id="IPR035959">
    <property type="entry name" value="RutC-like_sf"/>
</dbReference>
<evidence type="ECO:0000313" key="2">
    <source>
        <dbReference type="EMBL" id="TYB41856.1"/>
    </source>
</evidence>